<keyword evidence="10" id="KW-1185">Reference proteome</keyword>
<feature type="compositionally biased region" description="Polar residues" evidence="7">
    <location>
        <begin position="649"/>
        <end position="658"/>
    </location>
</feature>
<dbReference type="PANTHER" id="PTHR24058:SF53">
    <property type="entry name" value="HOMEODOMAIN-INTERACTING PROTEIN KINASE 2"/>
    <property type="match status" value="1"/>
</dbReference>
<dbReference type="EMBL" id="JAGKHQ010000021">
    <property type="protein sequence ID" value="KAG7475430.1"/>
    <property type="molecule type" value="Genomic_DNA"/>
</dbReference>
<dbReference type="GO" id="GO:0004713">
    <property type="term" value="F:protein tyrosine kinase activity"/>
    <property type="evidence" value="ECO:0007669"/>
    <property type="project" value="TreeGrafter"/>
</dbReference>
<dbReference type="InterPro" id="IPR000719">
    <property type="entry name" value="Prot_kinase_dom"/>
</dbReference>
<dbReference type="InterPro" id="IPR008271">
    <property type="entry name" value="Ser/Thr_kinase_AS"/>
</dbReference>
<dbReference type="GO" id="GO:0003677">
    <property type="term" value="F:DNA binding"/>
    <property type="evidence" value="ECO:0007669"/>
    <property type="project" value="UniProtKB-KW"/>
</dbReference>
<evidence type="ECO:0000256" key="5">
    <source>
        <dbReference type="ARBA" id="ARBA00022840"/>
    </source>
</evidence>
<dbReference type="GO" id="GO:0042771">
    <property type="term" value="P:intrinsic apoptotic signaling pathway in response to DNA damage by p53 class mediator"/>
    <property type="evidence" value="ECO:0007669"/>
    <property type="project" value="TreeGrafter"/>
</dbReference>
<dbReference type="Pfam" id="PF00069">
    <property type="entry name" value="Pkinase"/>
    <property type="match status" value="1"/>
</dbReference>
<feature type="region of interest" description="Disordered" evidence="7">
    <location>
        <begin position="484"/>
        <end position="513"/>
    </location>
</feature>
<feature type="compositionally biased region" description="Polar residues" evidence="7">
    <location>
        <begin position="684"/>
        <end position="701"/>
    </location>
</feature>
<feature type="compositionally biased region" description="Basic and acidic residues" evidence="7">
    <location>
        <begin position="613"/>
        <end position="623"/>
    </location>
</feature>
<feature type="region of interest" description="Disordered" evidence="7">
    <location>
        <begin position="607"/>
        <end position="789"/>
    </location>
</feature>
<keyword evidence="2" id="KW-0808">Transferase</keyword>
<evidence type="ECO:0000313" key="10">
    <source>
        <dbReference type="Proteomes" id="UP000693946"/>
    </source>
</evidence>
<dbReference type="GO" id="GO:0045944">
    <property type="term" value="P:positive regulation of transcription by RNA polymerase II"/>
    <property type="evidence" value="ECO:0007669"/>
    <property type="project" value="TreeGrafter"/>
</dbReference>
<evidence type="ECO:0000259" key="8">
    <source>
        <dbReference type="PROSITE" id="PS50011"/>
    </source>
</evidence>
<dbReference type="PROSITE" id="PS00107">
    <property type="entry name" value="PROTEIN_KINASE_ATP"/>
    <property type="match status" value="1"/>
</dbReference>
<feature type="compositionally biased region" description="Polar residues" evidence="7">
    <location>
        <begin position="484"/>
        <end position="494"/>
    </location>
</feature>
<keyword evidence="5 6" id="KW-0067">ATP-binding</keyword>
<dbReference type="GO" id="GO:0003713">
    <property type="term" value="F:transcription coactivator activity"/>
    <property type="evidence" value="ECO:0007669"/>
    <property type="project" value="TreeGrafter"/>
</dbReference>
<gene>
    <name evidence="9" type="ORF">JOB18_031461</name>
</gene>
<dbReference type="InterPro" id="IPR050494">
    <property type="entry name" value="Ser_Thr_dual-spec_kinase"/>
</dbReference>
<evidence type="ECO:0000256" key="2">
    <source>
        <dbReference type="ARBA" id="ARBA00022679"/>
    </source>
</evidence>
<comment type="caution">
    <text evidence="9">The sequence shown here is derived from an EMBL/GenBank/DDBJ whole genome shotgun (WGS) entry which is preliminary data.</text>
</comment>
<keyword evidence="4 9" id="KW-0418">Kinase</keyword>
<accession>A0AAV6PVW2</accession>
<evidence type="ECO:0000256" key="3">
    <source>
        <dbReference type="ARBA" id="ARBA00022741"/>
    </source>
</evidence>
<feature type="compositionally biased region" description="Basic and acidic residues" evidence="7">
    <location>
        <begin position="707"/>
        <end position="720"/>
    </location>
</feature>
<dbReference type="GO" id="GO:0046332">
    <property type="term" value="F:SMAD binding"/>
    <property type="evidence" value="ECO:0007669"/>
    <property type="project" value="TreeGrafter"/>
</dbReference>
<dbReference type="AlphaFoldDB" id="A0AAV6PVW2"/>
<evidence type="ECO:0000256" key="1">
    <source>
        <dbReference type="ARBA" id="ARBA00022527"/>
    </source>
</evidence>
<feature type="region of interest" description="Disordered" evidence="7">
    <location>
        <begin position="533"/>
        <end position="589"/>
    </location>
</feature>
<dbReference type="GO" id="GO:0005737">
    <property type="term" value="C:cytoplasm"/>
    <property type="evidence" value="ECO:0007669"/>
    <property type="project" value="TreeGrafter"/>
</dbReference>
<proteinExistence type="predicted"/>
<protein>
    <submittedName>
        <fullName evidence="9">Homeodomain-interacting protein kinase 2-like</fullName>
    </submittedName>
</protein>
<dbReference type="PANTHER" id="PTHR24058">
    <property type="entry name" value="DUAL SPECIFICITY PROTEIN KINASE"/>
    <property type="match status" value="1"/>
</dbReference>
<keyword evidence="3 6" id="KW-0547">Nucleotide-binding</keyword>
<dbReference type="PROSITE" id="PS50011">
    <property type="entry name" value="PROTEIN_KINASE_DOM"/>
    <property type="match status" value="1"/>
</dbReference>
<dbReference type="GO" id="GO:0016605">
    <property type="term" value="C:PML body"/>
    <property type="evidence" value="ECO:0007669"/>
    <property type="project" value="TreeGrafter"/>
</dbReference>
<dbReference type="GO" id="GO:0004674">
    <property type="term" value="F:protein serine/threonine kinase activity"/>
    <property type="evidence" value="ECO:0007669"/>
    <property type="project" value="UniProtKB-KW"/>
</dbReference>
<feature type="compositionally biased region" description="Basic and acidic residues" evidence="7">
    <location>
        <begin position="780"/>
        <end position="789"/>
    </location>
</feature>
<evidence type="ECO:0000256" key="4">
    <source>
        <dbReference type="ARBA" id="ARBA00022777"/>
    </source>
</evidence>
<dbReference type="SMART" id="SM00220">
    <property type="entry name" value="S_TKc"/>
    <property type="match status" value="1"/>
</dbReference>
<dbReference type="Proteomes" id="UP000693946">
    <property type="component" value="Linkage Group LG9"/>
</dbReference>
<evidence type="ECO:0000256" key="6">
    <source>
        <dbReference type="PROSITE-ProRule" id="PRU10141"/>
    </source>
</evidence>
<dbReference type="GO" id="GO:0007224">
    <property type="term" value="P:smoothened signaling pathway"/>
    <property type="evidence" value="ECO:0007669"/>
    <property type="project" value="TreeGrafter"/>
</dbReference>
<evidence type="ECO:0000256" key="7">
    <source>
        <dbReference type="SAM" id="MobiDB-lite"/>
    </source>
</evidence>
<feature type="domain" description="Protein kinase" evidence="8">
    <location>
        <begin position="23"/>
        <end position="346"/>
    </location>
</feature>
<dbReference type="InterPro" id="IPR017441">
    <property type="entry name" value="Protein_kinase_ATP_BS"/>
</dbReference>
<dbReference type="PROSITE" id="PS00108">
    <property type="entry name" value="PROTEIN_KINASE_ST"/>
    <property type="match status" value="1"/>
</dbReference>
<feature type="binding site" evidence="6">
    <location>
        <position position="52"/>
    </location>
    <ligand>
        <name>ATP</name>
        <dbReference type="ChEBI" id="CHEBI:30616"/>
    </ligand>
</feature>
<organism evidence="9 10">
    <name type="scientific">Solea senegalensis</name>
    <name type="common">Senegalese sole</name>
    <dbReference type="NCBI Taxonomy" id="28829"/>
    <lineage>
        <taxon>Eukaryota</taxon>
        <taxon>Metazoa</taxon>
        <taxon>Chordata</taxon>
        <taxon>Craniata</taxon>
        <taxon>Vertebrata</taxon>
        <taxon>Euteleostomi</taxon>
        <taxon>Actinopterygii</taxon>
        <taxon>Neopterygii</taxon>
        <taxon>Teleostei</taxon>
        <taxon>Neoteleostei</taxon>
        <taxon>Acanthomorphata</taxon>
        <taxon>Carangaria</taxon>
        <taxon>Pleuronectiformes</taxon>
        <taxon>Pleuronectoidei</taxon>
        <taxon>Soleidae</taxon>
        <taxon>Solea</taxon>
    </lineage>
</organism>
<evidence type="ECO:0000313" key="9">
    <source>
        <dbReference type="EMBL" id="KAG7475430.1"/>
    </source>
</evidence>
<feature type="compositionally biased region" description="Low complexity" evidence="7">
    <location>
        <begin position="565"/>
        <end position="576"/>
    </location>
</feature>
<name>A0AAV6PVW2_SOLSE</name>
<sequence length="914" mass="98947">MQTVPPPDKTKNNDVSNLESRGYLVKKLLGNGAFGFVYECRRSGTNELVAVKVINQAEIGQGEVHNLEQLRGFDPDTTNLVRFNGHFGLNGKVFLEFEKLDKSVLDLFKKSKRPFRLSEIQIITQQMLVALDTLREIEMIHTDIKLDNIMLVNHELHPFKVKLIDFGLACNVKGLCVGDILYIPEHRAPEVYLGLPLNEAVDMWALGCVIVSMYINANLFSGTCQLGTVEEIVQLLGQPDDHLLNKGMHTHKYFSRAEKDTWKLKRECSCSTGNESWNYDSSVSVHWPVNNLSSRPFSCLKDIVMTRLGNAEYEDSKAFLSFLTQILQVDPRKRINPSEALSHPFITTKCFPSDSPDQQKAAACNGKPPQTSGLDAAPANRAATGRNYRPQWHTIVSGLDDTSLGTPLISESPSPFEDNIFEGTTDSKAKPKNWFVKTIHKFVSWLFKRAPFTNRYGDSTAHEATSAFSKETPSTNMTTANLDEATTTSTNNGPTAAADKSTAGSENRPSIEKPLPTVLAAILDETITISTNNRPTAVADRTSTGSDIRSSDEKPGTAGTTLLDANTGPTAAGAAGRENRPSSNDKPSLRATLDEDITIHLNAGLSAPAAAGSDERPTNEKPSTKVISEEAAITTAGSDTIPRDEKPSPTASTDTSICPNDGPTAAADRTAAYNDNRQSDDKQSPTTISNEVLTICKNSGPVTAADRTADNDRRPSDEKQSPTAITDKAIPICPNDGPTAAADRTSTGSDIRSTDEETSHTALSDTKDGLTDAAISTADDSNKRPGDEKTSPIAILCEVVTYCTDSDPTTAGAPGSDTRPSNEEPSPAVILEEASGGPQGSVYSDVNTIETSFASTSHVSEEVKKSTDKGITGSKVKTKTRNRIVKKIKRLFVRVFEQGSLSNCFGVLEIKRKK</sequence>
<feature type="region of interest" description="Disordered" evidence="7">
    <location>
        <begin position="807"/>
        <end position="826"/>
    </location>
</feature>
<reference evidence="9 10" key="1">
    <citation type="journal article" date="2021" name="Sci. Rep.">
        <title>Chromosome anchoring in Senegalese sole (Solea senegalensis) reveals sex-associated markers and genome rearrangements in flatfish.</title>
        <authorList>
            <person name="Guerrero-Cozar I."/>
            <person name="Gomez-Garrido J."/>
            <person name="Berbel C."/>
            <person name="Martinez-Blanch J.F."/>
            <person name="Alioto T."/>
            <person name="Claros M.G."/>
            <person name="Gagnaire P.A."/>
            <person name="Manchado M."/>
        </authorList>
    </citation>
    <scope>NUCLEOTIDE SEQUENCE [LARGE SCALE GENOMIC DNA]</scope>
    <source>
        <strain evidence="9">Sse05_10M</strain>
    </source>
</reference>
<dbReference type="GO" id="GO:0003714">
    <property type="term" value="F:transcription corepressor activity"/>
    <property type="evidence" value="ECO:0007669"/>
    <property type="project" value="TreeGrafter"/>
</dbReference>
<keyword evidence="9" id="KW-0371">Homeobox</keyword>
<feature type="compositionally biased region" description="Basic and acidic residues" evidence="7">
    <location>
        <begin position="752"/>
        <end position="770"/>
    </location>
</feature>
<feature type="compositionally biased region" description="Polar residues" evidence="7">
    <location>
        <begin position="533"/>
        <end position="548"/>
    </location>
</feature>
<keyword evidence="9" id="KW-0238">DNA-binding</keyword>
<keyword evidence="1" id="KW-0723">Serine/threonine-protein kinase</keyword>
<dbReference type="GO" id="GO:0005524">
    <property type="term" value="F:ATP binding"/>
    <property type="evidence" value="ECO:0007669"/>
    <property type="project" value="UniProtKB-UniRule"/>
</dbReference>